<dbReference type="PANTHER" id="PTHR30024">
    <property type="entry name" value="ALIPHATIC SULFONATES-BINDING PROTEIN-RELATED"/>
    <property type="match status" value="1"/>
</dbReference>
<dbReference type="EMBL" id="CP013650">
    <property type="protein sequence ID" value="ALS98340.1"/>
    <property type="molecule type" value="Genomic_DNA"/>
</dbReference>
<dbReference type="KEGG" id="lal:AT746_08790"/>
<keyword evidence="3" id="KW-1003">Cell membrane</keyword>
<dbReference type="SUPFAM" id="SSF53850">
    <property type="entry name" value="Periplasmic binding protein-like II"/>
    <property type="match status" value="1"/>
</dbReference>
<keyword evidence="5" id="KW-0472">Membrane</keyword>
<dbReference type="CDD" id="cd13553">
    <property type="entry name" value="PBP2_NrtA_CpmA_like"/>
    <property type="match status" value="1"/>
</dbReference>
<dbReference type="AlphaFoldDB" id="A0A0U2Z7C5"/>
<dbReference type="PANTHER" id="PTHR30024:SF43">
    <property type="entry name" value="BLL4572 PROTEIN"/>
    <property type="match status" value="1"/>
</dbReference>
<keyword evidence="6" id="KW-0547">Nucleotide-binding</keyword>
<dbReference type="OrthoDB" id="9815454at2"/>
<dbReference type="RefSeq" id="WP_062479305.1">
    <property type="nucleotide sequence ID" value="NZ_CP013650.1"/>
</dbReference>
<keyword evidence="6" id="KW-0067">ATP-binding</keyword>
<sequence>MQQNNKTQLQLGFVPLTDSAPLVMAKELGFFQDEGLDVVLRKQNSWATLRDKLQVGILDGAQMLAPMPLASQLGLGGNHASIITPFILSFNGNAITLSEALCREVCQLHGMPLNSLPLPLPASLLKAVIDERLHQGRPLLKFATVFAYSSHYYQLRQWFSDADIELGTDVEVQVLPPTSMVAALHEGVVDGYCVGGPWNAKAVRTGLGMTAVSSCDIWPDQPEKVLGITESWQQANPDTTVALIKALRRACDWLEVVPNRFEAARILSSVTYLNADLDVVAPALLGSCLVHHRLDPRTIPAYNRFSSAGQGGDNNPDPAYARFLLNQMVEAGHIQLSQYQQLDSEQVFRADIYAQALQQVQTAVL</sequence>
<keyword evidence="7" id="KW-1185">Reference proteome</keyword>
<dbReference type="STRING" id="1526571.AT746_08790"/>
<evidence type="ECO:0000256" key="4">
    <source>
        <dbReference type="ARBA" id="ARBA00022519"/>
    </source>
</evidence>
<dbReference type="InterPro" id="IPR044527">
    <property type="entry name" value="NrtA/CpmA_ABC-bd_dom"/>
</dbReference>
<dbReference type="Gene3D" id="3.40.190.10">
    <property type="entry name" value="Periplasmic binding protein-like II"/>
    <property type="match status" value="2"/>
</dbReference>
<evidence type="ECO:0000313" key="7">
    <source>
        <dbReference type="Proteomes" id="UP000068447"/>
    </source>
</evidence>
<gene>
    <name evidence="6" type="ORF">AT746_08790</name>
</gene>
<dbReference type="Pfam" id="PF13379">
    <property type="entry name" value="NMT1_2"/>
    <property type="match status" value="1"/>
</dbReference>
<keyword evidence="4" id="KW-0997">Cell inner membrane</keyword>
<keyword evidence="2" id="KW-0813">Transport</keyword>
<name>A0A0U2Z7C5_9ALTE</name>
<organism evidence="6 7">
    <name type="scientific">Lacimicrobium alkaliphilum</name>
    <dbReference type="NCBI Taxonomy" id="1526571"/>
    <lineage>
        <taxon>Bacteria</taxon>
        <taxon>Pseudomonadati</taxon>
        <taxon>Pseudomonadota</taxon>
        <taxon>Gammaproteobacteria</taxon>
        <taxon>Alteromonadales</taxon>
        <taxon>Alteromonadaceae</taxon>
        <taxon>Lacimicrobium</taxon>
    </lineage>
</organism>
<evidence type="ECO:0000313" key="6">
    <source>
        <dbReference type="EMBL" id="ALS98340.1"/>
    </source>
</evidence>
<dbReference type="GO" id="GO:0005524">
    <property type="term" value="F:ATP binding"/>
    <property type="evidence" value="ECO:0007669"/>
    <property type="project" value="UniProtKB-KW"/>
</dbReference>
<dbReference type="Proteomes" id="UP000068447">
    <property type="component" value="Chromosome"/>
</dbReference>
<dbReference type="GO" id="GO:0012505">
    <property type="term" value="C:endomembrane system"/>
    <property type="evidence" value="ECO:0007669"/>
    <property type="project" value="UniProtKB-SubCell"/>
</dbReference>
<comment type="subcellular location">
    <subcellularLocation>
        <location evidence="1">Endomembrane system</location>
    </subcellularLocation>
</comment>
<evidence type="ECO:0000256" key="2">
    <source>
        <dbReference type="ARBA" id="ARBA00022448"/>
    </source>
</evidence>
<proteinExistence type="predicted"/>
<evidence type="ECO:0000256" key="1">
    <source>
        <dbReference type="ARBA" id="ARBA00004308"/>
    </source>
</evidence>
<protein>
    <submittedName>
        <fullName evidence="6">Nitrate ABC transporter ATP-binding protein</fullName>
    </submittedName>
</protein>
<accession>A0A0U2Z7C5</accession>
<reference evidence="6 7" key="1">
    <citation type="submission" date="2015-12" db="EMBL/GenBank/DDBJ databases">
        <title>Complete genome of Lacimicrobium alkaliphilum KCTC 32984.</title>
        <authorList>
            <person name="Kim S.-G."/>
            <person name="Lee Y.-J."/>
        </authorList>
    </citation>
    <scope>NUCLEOTIDE SEQUENCE [LARGE SCALE GENOMIC DNA]</scope>
    <source>
        <strain evidence="6 7">YelD216</strain>
    </source>
</reference>
<evidence type="ECO:0000256" key="3">
    <source>
        <dbReference type="ARBA" id="ARBA00022475"/>
    </source>
</evidence>
<evidence type="ECO:0000256" key="5">
    <source>
        <dbReference type="ARBA" id="ARBA00023136"/>
    </source>
</evidence>